<keyword evidence="5" id="KW-1133">Transmembrane helix</keyword>
<evidence type="ECO:0000313" key="8">
    <source>
        <dbReference type="EMBL" id="MTL95367.1"/>
    </source>
</evidence>
<reference evidence="8" key="1">
    <citation type="journal article" date="2019" name="Nat. Med.">
        <title>A library of human gut bacterial isolates paired with longitudinal multiomics data enables mechanistic microbiome research.</title>
        <authorList>
            <person name="Poyet M."/>
            <person name="Groussin M."/>
            <person name="Gibbons S.M."/>
            <person name="Avila-Pacheco J."/>
            <person name="Jiang X."/>
            <person name="Kearney S.M."/>
            <person name="Perrotta A.R."/>
            <person name="Berdy B."/>
            <person name="Zhao S."/>
            <person name="Lieberman T.D."/>
            <person name="Swanson P.K."/>
            <person name="Smith M."/>
            <person name="Roesemann S."/>
            <person name="Alexander J.E."/>
            <person name="Rich S.A."/>
            <person name="Livny J."/>
            <person name="Vlamakis H."/>
            <person name="Clish C."/>
            <person name="Bullock K."/>
            <person name="Deik A."/>
            <person name="Scott J."/>
            <person name="Pierce K.A."/>
            <person name="Xavier R.J."/>
            <person name="Alm E.J."/>
        </authorList>
    </citation>
    <scope>NUCLEOTIDE SEQUENCE</scope>
    <source>
        <strain evidence="8">BIOML-A179</strain>
    </source>
</reference>
<dbReference type="SUPFAM" id="SSF103481">
    <property type="entry name" value="Multidrug resistance efflux transporter EmrE"/>
    <property type="match status" value="2"/>
</dbReference>
<dbReference type="GO" id="GO:0005886">
    <property type="term" value="C:plasma membrane"/>
    <property type="evidence" value="ECO:0007669"/>
    <property type="project" value="UniProtKB-SubCell"/>
</dbReference>
<dbReference type="EMBL" id="WMQV01000042">
    <property type="protein sequence ID" value="MTL95367.1"/>
    <property type="molecule type" value="Genomic_DNA"/>
</dbReference>
<name>A0A6G2CR17_9FIRM</name>
<protein>
    <submittedName>
        <fullName evidence="8">EamA family transporter</fullName>
    </submittedName>
</protein>
<keyword evidence="3" id="KW-1003">Cell membrane</keyword>
<evidence type="ECO:0000256" key="6">
    <source>
        <dbReference type="ARBA" id="ARBA00023136"/>
    </source>
</evidence>
<dbReference type="Gene3D" id="1.10.3730.20">
    <property type="match status" value="1"/>
</dbReference>
<evidence type="ECO:0000256" key="2">
    <source>
        <dbReference type="ARBA" id="ARBA00007362"/>
    </source>
</evidence>
<evidence type="ECO:0000259" key="7">
    <source>
        <dbReference type="Pfam" id="PF00892"/>
    </source>
</evidence>
<dbReference type="PANTHER" id="PTHR42920">
    <property type="entry name" value="OS03G0707200 PROTEIN-RELATED"/>
    <property type="match status" value="1"/>
</dbReference>
<feature type="domain" description="EamA" evidence="7">
    <location>
        <begin position="145"/>
        <end position="277"/>
    </location>
</feature>
<feature type="domain" description="EamA" evidence="7">
    <location>
        <begin position="6"/>
        <end position="136"/>
    </location>
</feature>
<keyword evidence="4" id="KW-0812">Transmembrane</keyword>
<proteinExistence type="inferred from homology"/>
<gene>
    <name evidence="8" type="ORF">GMA64_12580</name>
</gene>
<dbReference type="Pfam" id="PF00892">
    <property type="entry name" value="EamA"/>
    <property type="match status" value="2"/>
</dbReference>
<sequence>MNSKIADGLLLLVAIIWGGGFPAVGLAVQEGVGAGQLITLRFLIAGGVLAIVFRKQLLDLKRIDVVAGVLAGICLFIGFTFQTIGMQYTTASKNAFITSSYVLLVPLFGVLFFKNKMKGSQWIGMLVMILGISILSLERDFSVSIGDLLTLICAIGFALKIIITGLYINRCNSYCFTIIQMVTVAMVSLIWSLISEPWAALSFSSGLAIMYLGIFSTLLAYLLQTIAQRYTSEAKAGLILSTEALFGAILSVMILHDPITNRLVFGGLICLIAILMIEFDFCHLKSSKLKSKIVAQKE</sequence>
<dbReference type="AlphaFoldDB" id="A0A6G2CR17"/>
<accession>A0A6G2CR17</accession>
<dbReference type="RefSeq" id="WP_129821771.1">
    <property type="nucleotide sequence ID" value="NZ_RCYV01000028.1"/>
</dbReference>
<comment type="caution">
    <text evidence="8">The sequence shown here is derived from an EMBL/GenBank/DDBJ whole genome shotgun (WGS) entry which is preliminary data.</text>
</comment>
<dbReference type="InterPro" id="IPR037185">
    <property type="entry name" value="EmrE-like"/>
</dbReference>
<dbReference type="PANTHER" id="PTHR42920:SF5">
    <property type="entry name" value="EAMA DOMAIN-CONTAINING PROTEIN"/>
    <property type="match status" value="1"/>
</dbReference>
<dbReference type="InterPro" id="IPR000620">
    <property type="entry name" value="EamA_dom"/>
</dbReference>
<evidence type="ECO:0000256" key="1">
    <source>
        <dbReference type="ARBA" id="ARBA00004651"/>
    </source>
</evidence>
<dbReference type="InterPro" id="IPR051258">
    <property type="entry name" value="Diverse_Substrate_Transporter"/>
</dbReference>
<evidence type="ECO:0000256" key="3">
    <source>
        <dbReference type="ARBA" id="ARBA00022475"/>
    </source>
</evidence>
<organism evidence="8">
    <name type="scientific">Turicibacter sanguinis</name>
    <dbReference type="NCBI Taxonomy" id="154288"/>
    <lineage>
        <taxon>Bacteria</taxon>
        <taxon>Bacillati</taxon>
        <taxon>Bacillota</taxon>
        <taxon>Erysipelotrichia</taxon>
        <taxon>Erysipelotrichales</taxon>
        <taxon>Turicibacteraceae</taxon>
        <taxon>Turicibacter</taxon>
    </lineage>
</organism>
<comment type="similarity">
    <text evidence="2">Belongs to the EamA transporter family.</text>
</comment>
<comment type="subcellular location">
    <subcellularLocation>
        <location evidence="1">Cell membrane</location>
        <topology evidence="1">Multi-pass membrane protein</topology>
    </subcellularLocation>
</comment>
<evidence type="ECO:0000256" key="4">
    <source>
        <dbReference type="ARBA" id="ARBA00022692"/>
    </source>
</evidence>
<evidence type="ECO:0000256" key="5">
    <source>
        <dbReference type="ARBA" id="ARBA00022989"/>
    </source>
</evidence>
<keyword evidence="6" id="KW-0472">Membrane</keyword>